<dbReference type="InterPro" id="IPR009316">
    <property type="entry name" value="COG2"/>
</dbReference>
<dbReference type="GO" id="GO:0017119">
    <property type="term" value="C:Golgi transport complex"/>
    <property type="evidence" value="ECO:0007669"/>
    <property type="project" value="TreeGrafter"/>
</dbReference>
<accession>A0AA35S9T2</accession>
<dbReference type="Proteomes" id="UP001174909">
    <property type="component" value="Unassembled WGS sequence"/>
</dbReference>
<proteinExistence type="inferred from homology"/>
<dbReference type="PANTHER" id="PTHR12961">
    <property type="entry name" value="CONSERVED OLIGOMERIC GOLGI COMPLEX COMPONENT 2"/>
    <property type="match status" value="1"/>
</dbReference>
<evidence type="ECO:0000259" key="9">
    <source>
        <dbReference type="Pfam" id="PF06148"/>
    </source>
</evidence>
<dbReference type="EMBL" id="CASHTH010002181">
    <property type="protein sequence ID" value="CAI8025799.1"/>
    <property type="molecule type" value="Genomic_DNA"/>
</dbReference>
<dbReference type="GO" id="GO:0015031">
    <property type="term" value="P:protein transport"/>
    <property type="evidence" value="ECO:0007669"/>
    <property type="project" value="UniProtKB-KW"/>
</dbReference>
<dbReference type="GO" id="GO:0006891">
    <property type="term" value="P:intra-Golgi vesicle-mediated transport"/>
    <property type="evidence" value="ECO:0007669"/>
    <property type="project" value="TreeGrafter"/>
</dbReference>
<dbReference type="GO" id="GO:0007030">
    <property type="term" value="P:Golgi organization"/>
    <property type="evidence" value="ECO:0007669"/>
    <property type="project" value="InterPro"/>
</dbReference>
<sequence length="164" mass="18516">MTLPKHAEELCFSTEVFLEESFTVDDFVNQCRKRVTIECLRDDLDAYYRTLKSAMVELINKDYADFVNLSANLVGVDKSIDGLASPLTQLREEVLGIKEVMDAAISATETKLAQRAEIRAKKATLKRLMVSWSLWNHSNALDIGGDHTPSFPQVLQRRGLKLLN</sequence>
<evidence type="ECO:0000256" key="6">
    <source>
        <dbReference type="ARBA" id="ARBA00023034"/>
    </source>
</evidence>
<evidence type="ECO:0000313" key="11">
    <source>
        <dbReference type="Proteomes" id="UP001174909"/>
    </source>
</evidence>
<dbReference type="GO" id="GO:0000139">
    <property type="term" value="C:Golgi membrane"/>
    <property type="evidence" value="ECO:0007669"/>
    <property type="project" value="UniProtKB-SubCell"/>
</dbReference>
<evidence type="ECO:0000256" key="5">
    <source>
        <dbReference type="ARBA" id="ARBA00022927"/>
    </source>
</evidence>
<evidence type="ECO:0000256" key="7">
    <source>
        <dbReference type="ARBA" id="ARBA00023136"/>
    </source>
</evidence>
<comment type="caution">
    <text evidence="10">The sequence shown here is derived from an EMBL/GenBank/DDBJ whole genome shotgun (WGS) entry which is preliminary data.</text>
</comment>
<feature type="domain" description="Conserved oligomeric Golgi complex subunit 2 N-terminal" evidence="9">
    <location>
        <begin position="10"/>
        <end position="82"/>
    </location>
</feature>
<dbReference type="AlphaFoldDB" id="A0AA35S9T2"/>
<dbReference type="InterPro" id="IPR024602">
    <property type="entry name" value="COG_su2_N"/>
</dbReference>
<keyword evidence="4" id="KW-0813">Transport</keyword>
<keyword evidence="11" id="KW-1185">Reference proteome</keyword>
<comment type="similarity">
    <text evidence="2">Belongs to the COG2 family.</text>
</comment>
<gene>
    <name evidence="10" type="ORF">GBAR_LOCUS14878</name>
</gene>
<protein>
    <recommendedName>
        <fullName evidence="3">Conserved oligomeric Golgi complex subunit 2</fullName>
    </recommendedName>
    <alternativeName>
        <fullName evidence="8">Component of oligomeric Golgi complex 2</fullName>
    </alternativeName>
</protein>
<evidence type="ECO:0000256" key="4">
    <source>
        <dbReference type="ARBA" id="ARBA00022448"/>
    </source>
</evidence>
<keyword evidence="7" id="KW-0472">Membrane</keyword>
<keyword evidence="5" id="KW-0653">Protein transport</keyword>
<dbReference type="Pfam" id="PF06148">
    <property type="entry name" value="COG2_N"/>
    <property type="match status" value="1"/>
</dbReference>
<organism evidence="10 11">
    <name type="scientific">Geodia barretti</name>
    <name type="common">Barrett's horny sponge</name>
    <dbReference type="NCBI Taxonomy" id="519541"/>
    <lineage>
        <taxon>Eukaryota</taxon>
        <taxon>Metazoa</taxon>
        <taxon>Porifera</taxon>
        <taxon>Demospongiae</taxon>
        <taxon>Heteroscleromorpha</taxon>
        <taxon>Tetractinellida</taxon>
        <taxon>Astrophorina</taxon>
        <taxon>Geodiidae</taxon>
        <taxon>Geodia</taxon>
    </lineage>
</organism>
<keyword evidence="6" id="KW-0333">Golgi apparatus</keyword>
<reference evidence="10" key="1">
    <citation type="submission" date="2023-03" db="EMBL/GenBank/DDBJ databases">
        <authorList>
            <person name="Steffen K."/>
            <person name="Cardenas P."/>
        </authorList>
    </citation>
    <scope>NUCLEOTIDE SEQUENCE</scope>
</reference>
<evidence type="ECO:0000256" key="2">
    <source>
        <dbReference type="ARBA" id="ARBA00007603"/>
    </source>
</evidence>
<dbReference type="PANTHER" id="PTHR12961:SF0">
    <property type="entry name" value="CONSERVED OLIGOMERIC GOLGI COMPLEX SUBUNIT 2"/>
    <property type="match status" value="1"/>
</dbReference>
<evidence type="ECO:0000256" key="3">
    <source>
        <dbReference type="ARBA" id="ARBA00020977"/>
    </source>
</evidence>
<comment type="subcellular location">
    <subcellularLocation>
        <location evidence="1">Golgi apparatus membrane</location>
        <topology evidence="1">Peripheral membrane protein</topology>
    </subcellularLocation>
</comment>
<name>A0AA35S9T2_GEOBA</name>
<evidence type="ECO:0000256" key="1">
    <source>
        <dbReference type="ARBA" id="ARBA00004395"/>
    </source>
</evidence>
<evidence type="ECO:0000256" key="8">
    <source>
        <dbReference type="ARBA" id="ARBA00031344"/>
    </source>
</evidence>
<evidence type="ECO:0000313" key="10">
    <source>
        <dbReference type="EMBL" id="CAI8025799.1"/>
    </source>
</evidence>